<keyword evidence="3" id="KW-1185">Reference proteome</keyword>
<dbReference type="AlphaFoldDB" id="A0AAV7M261"/>
<evidence type="ECO:0000256" key="1">
    <source>
        <dbReference type="SAM" id="MobiDB-lite"/>
    </source>
</evidence>
<feature type="compositionally biased region" description="Polar residues" evidence="1">
    <location>
        <begin position="55"/>
        <end position="69"/>
    </location>
</feature>
<comment type="caution">
    <text evidence="2">The sequence shown here is derived from an EMBL/GenBank/DDBJ whole genome shotgun (WGS) entry which is preliminary data.</text>
</comment>
<gene>
    <name evidence="2" type="ORF">NDU88_002976</name>
</gene>
<proteinExistence type="predicted"/>
<accession>A0AAV7M261</accession>
<name>A0AAV7M261_PLEWA</name>
<dbReference type="Proteomes" id="UP001066276">
    <property type="component" value="Chromosome 10"/>
</dbReference>
<organism evidence="2 3">
    <name type="scientific">Pleurodeles waltl</name>
    <name type="common">Iberian ribbed newt</name>
    <dbReference type="NCBI Taxonomy" id="8319"/>
    <lineage>
        <taxon>Eukaryota</taxon>
        <taxon>Metazoa</taxon>
        <taxon>Chordata</taxon>
        <taxon>Craniata</taxon>
        <taxon>Vertebrata</taxon>
        <taxon>Euteleostomi</taxon>
        <taxon>Amphibia</taxon>
        <taxon>Batrachia</taxon>
        <taxon>Caudata</taxon>
        <taxon>Salamandroidea</taxon>
        <taxon>Salamandridae</taxon>
        <taxon>Pleurodelinae</taxon>
        <taxon>Pleurodeles</taxon>
    </lineage>
</organism>
<reference evidence="2" key="1">
    <citation type="journal article" date="2022" name="bioRxiv">
        <title>Sequencing and chromosome-scale assembly of the giantPleurodeles waltlgenome.</title>
        <authorList>
            <person name="Brown T."/>
            <person name="Elewa A."/>
            <person name="Iarovenko S."/>
            <person name="Subramanian E."/>
            <person name="Araus A.J."/>
            <person name="Petzold A."/>
            <person name="Susuki M."/>
            <person name="Suzuki K.-i.T."/>
            <person name="Hayashi T."/>
            <person name="Toyoda A."/>
            <person name="Oliveira C."/>
            <person name="Osipova E."/>
            <person name="Leigh N.D."/>
            <person name="Simon A."/>
            <person name="Yun M.H."/>
        </authorList>
    </citation>
    <scope>NUCLEOTIDE SEQUENCE</scope>
    <source>
        <strain evidence="2">20211129_DDA</strain>
        <tissue evidence="2">Liver</tissue>
    </source>
</reference>
<dbReference type="EMBL" id="JANPWB010000014">
    <property type="protein sequence ID" value="KAJ1097860.1"/>
    <property type="molecule type" value="Genomic_DNA"/>
</dbReference>
<sequence length="69" mass="7539">MVFVWPVHVLHIGRFYQLKSARCGERQRLLLLVVLGAMVPWVPSAAKASHAEGEATNSRAPDGTNSHSS</sequence>
<evidence type="ECO:0000313" key="3">
    <source>
        <dbReference type="Proteomes" id="UP001066276"/>
    </source>
</evidence>
<protein>
    <submittedName>
        <fullName evidence="2">Uncharacterized protein</fullName>
    </submittedName>
</protein>
<feature type="region of interest" description="Disordered" evidence="1">
    <location>
        <begin position="47"/>
        <end position="69"/>
    </location>
</feature>
<evidence type="ECO:0000313" key="2">
    <source>
        <dbReference type="EMBL" id="KAJ1097860.1"/>
    </source>
</evidence>